<feature type="compositionally biased region" description="Basic residues" evidence="1">
    <location>
        <begin position="80"/>
        <end position="90"/>
    </location>
</feature>
<dbReference type="EMBL" id="CYRY02020738">
    <property type="protein sequence ID" value="VCW97146.1"/>
    <property type="molecule type" value="Genomic_DNA"/>
</dbReference>
<evidence type="ECO:0000313" key="3">
    <source>
        <dbReference type="EMBL" id="VCW97146.1"/>
    </source>
</evidence>
<gene>
    <name evidence="3" type="ORF">BN2614_LOCUS5</name>
</gene>
<protein>
    <submittedName>
        <fullName evidence="3">Uncharacterized protein</fullName>
    </submittedName>
</protein>
<keyword evidence="2" id="KW-1133">Transmembrane helix</keyword>
<name>A0A9X9Q1U3_GULGU</name>
<proteinExistence type="predicted"/>
<feature type="region of interest" description="Disordered" evidence="1">
    <location>
        <begin position="69"/>
        <end position="90"/>
    </location>
</feature>
<keyword evidence="4" id="KW-1185">Reference proteome</keyword>
<feature type="region of interest" description="Disordered" evidence="1">
    <location>
        <begin position="1"/>
        <end position="26"/>
    </location>
</feature>
<dbReference type="AlphaFoldDB" id="A0A9X9Q1U3"/>
<sequence length="90" mass="10582">MEPFRVQSSLQDVRDADRRHKEKKKKRHKFWAMRTTLLARLYTLAFLWASAFIGVLSAMGFGHINVNEMSRQHSPGQRQMAKRRLQPTSL</sequence>
<evidence type="ECO:0000256" key="2">
    <source>
        <dbReference type="SAM" id="Phobius"/>
    </source>
</evidence>
<reference evidence="3 4" key="1">
    <citation type="submission" date="2018-10" db="EMBL/GenBank/DDBJ databases">
        <authorList>
            <person name="Ekblom R."/>
            <person name="Jareborg N."/>
        </authorList>
    </citation>
    <scope>NUCLEOTIDE SEQUENCE [LARGE SCALE GENOMIC DNA]</scope>
    <source>
        <tissue evidence="3">Muscle</tissue>
    </source>
</reference>
<organism evidence="3 4">
    <name type="scientific">Gulo gulo</name>
    <name type="common">Wolverine</name>
    <name type="synonym">Gluton</name>
    <dbReference type="NCBI Taxonomy" id="48420"/>
    <lineage>
        <taxon>Eukaryota</taxon>
        <taxon>Metazoa</taxon>
        <taxon>Chordata</taxon>
        <taxon>Craniata</taxon>
        <taxon>Vertebrata</taxon>
        <taxon>Euteleostomi</taxon>
        <taxon>Mammalia</taxon>
        <taxon>Eutheria</taxon>
        <taxon>Laurasiatheria</taxon>
        <taxon>Carnivora</taxon>
        <taxon>Caniformia</taxon>
        <taxon>Musteloidea</taxon>
        <taxon>Mustelidae</taxon>
        <taxon>Guloninae</taxon>
        <taxon>Gulo</taxon>
    </lineage>
</organism>
<evidence type="ECO:0000256" key="1">
    <source>
        <dbReference type="SAM" id="MobiDB-lite"/>
    </source>
</evidence>
<feature type="transmembrane region" description="Helical" evidence="2">
    <location>
        <begin position="37"/>
        <end position="61"/>
    </location>
</feature>
<comment type="caution">
    <text evidence="3">The sequence shown here is derived from an EMBL/GenBank/DDBJ whole genome shotgun (WGS) entry which is preliminary data.</text>
</comment>
<keyword evidence="2" id="KW-0472">Membrane</keyword>
<accession>A0A9X9Q1U3</accession>
<keyword evidence="2" id="KW-0812">Transmembrane</keyword>
<evidence type="ECO:0000313" key="4">
    <source>
        <dbReference type="Proteomes" id="UP000269945"/>
    </source>
</evidence>
<dbReference type="Proteomes" id="UP000269945">
    <property type="component" value="Unassembled WGS sequence"/>
</dbReference>
<feature type="compositionally biased region" description="Polar residues" evidence="1">
    <location>
        <begin position="1"/>
        <end position="11"/>
    </location>
</feature>